<dbReference type="CDD" id="cd02020">
    <property type="entry name" value="CMPK"/>
    <property type="match status" value="1"/>
</dbReference>
<evidence type="ECO:0000256" key="8">
    <source>
        <dbReference type="HAMAP-Rule" id="MF_00238"/>
    </source>
</evidence>
<dbReference type="Gene3D" id="3.40.50.300">
    <property type="entry name" value="P-loop containing nucleotide triphosphate hydrolases"/>
    <property type="match status" value="1"/>
</dbReference>
<dbReference type="Proteomes" id="UP000014975">
    <property type="component" value="Unassembled WGS sequence"/>
</dbReference>
<comment type="caution">
    <text evidence="10">The sequence shown here is derived from an EMBL/GenBank/DDBJ whole genome shotgun (WGS) entry which is preliminary data.</text>
</comment>
<accession>S7TFW4</accession>
<dbReference type="PATRIC" id="fig|1121439.3.peg.590"/>
<evidence type="ECO:0000256" key="7">
    <source>
        <dbReference type="ARBA" id="ARBA00048478"/>
    </source>
</evidence>
<dbReference type="AlphaFoldDB" id="S7TFW4"/>
<dbReference type="GO" id="GO:0036430">
    <property type="term" value="F:CMP kinase activity"/>
    <property type="evidence" value="ECO:0007669"/>
    <property type="project" value="RHEA"/>
</dbReference>
<evidence type="ECO:0000313" key="10">
    <source>
        <dbReference type="EMBL" id="EPR35500.1"/>
    </source>
</evidence>
<dbReference type="Pfam" id="PF02224">
    <property type="entry name" value="Cytidylate_kin"/>
    <property type="match status" value="1"/>
</dbReference>
<evidence type="ECO:0000256" key="6">
    <source>
        <dbReference type="ARBA" id="ARBA00047615"/>
    </source>
</evidence>
<keyword evidence="3 8" id="KW-0547">Nucleotide-binding</keyword>
<feature type="binding site" evidence="8">
    <location>
        <begin position="11"/>
        <end position="19"/>
    </location>
    <ligand>
        <name>ATP</name>
        <dbReference type="ChEBI" id="CHEBI:30616"/>
    </ligand>
</feature>
<dbReference type="InterPro" id="IPR003136">
    <property type="entry name" value="Cytidylate_kin"/>
</dbReference>
<dbReference type="GO" id="GO:0036431">
    <property type="term" value="F:dCMP kinase activity"/>
    <property type="evidence" value="ECO:0007669"/>
    <property type="project" value="InterPro"/>
</dbReference>
<evidence type="ECO:0000256" key="2">
    <source>
        <dbReference type="ARBA" id="ARBA00022679"/>
    </source>
</evidence>
<sequence>MAERLIVTLDGPAGVGKTTLARRLAEELGVAYLDTGAMFRAIGFSLGEGARDWPEEKLSAELATMRFAIEGAGADTRLLVNGHEMGDEIRSEKVGLLASAVGTLPPVREALKRAQREIGRECSLVAEGRDMGTVVFPEARVKFFLDATPEERATRRVLQLRQMGQEADYDAILVQIKVRDAQDRNRAVAPLKPAEDAIIVDTTKLDVDQVFAELKRLVASAA</sequence>
<dbReference type="HAMAP" id="MF_00238">
    <property type="entry name" value="Cytidyl_kinase_type1"/>
    <property type="match status" value="1"/>
</dbReference>
<dbReference type="GO" id="GO:0006220">
    <property type="term" value="P:pyrimidine nucleotide metabolic process"/>
    <property type="evidence" value="ECO:0007669"/>
    <property type="project" value="UniProtKB-UniRule"/>
</dbReference>
<comment type="catalytic activity">
    <reaction evidence="7 8">
        <text>CMP + ATP = CDP + ADP</text>
        <dbReference type="Rhea" id="RHEA:11600"/>
        <dbReference type="ChEBI" id="CHEBI:30616"/>
        <dbReference type="ChEBI" id="CHEBI:58069"/>
        <dbReference type="ChEBI" id="CHEBI:60377"/>
        <dbReference type="ChEBI" id="CHEBI:456216"/>
        <dbReference type="EC" id="2.7.4.25"/>
    </reaction>
</comment>
<name>S7TFW4_9BACT</name>
<evidence type="ECO:0000259" key="9">
    <source>
        <dbReference type="Pfam" id="PF02224"/>
    </source>
</evidence>
<evidence type="ECO:0000256" key="4">
    <source>
        <dbReference type="ARBA" id="ARBA00022777"/>
    </source>
</evidence>
<protein>
    <recommendedName>
        <fullName evidence="8">Cytidylate kinase</fullName>
        <shortName evidence="8">CK</shortName>
        <ecNumber evidence="8">2.7.4.25</ecNumber>
    </recommendedName>
    <alternativeName>
        <fullName evidence="8">Cytidine monophosphate kinase</fullName>
        <shortName evidence="8">CMP kinase</shortName>
    </alternativeName>
</protein>
<dbReference type="GO" id="GO:0005524">
    <property type="term" value="F:ATP binding"/>
    <property type="evidence" value="ECO:0007669"/>
    <property type="project" value="UniProtKB-UniRule"/>
</dbReference>
<evidence type="ECO:0000256" key="5">
    <source>
        <dbReference type="ARBA" id="ARBA00022840"/>
    </source>
</evidence>
<dbReference type="NCBIfam" id="TIGR00017">
    <property type="entry name" value="cmk"/>
    <property type="match status" value="1"/>
</dbReference>
<feature type="domain" description="Cytidylate kinase" evidence="9">
    <location>
        <begin position="7"/>
        <end position="217"/>
    </location>
</feature>
<dbReference type="InterPro" id="IPR011994">
    <property type="entry name" value="Cytidylate_kinase_dom"/>
</dbReference>
<dbReference type="STRING" id="1121439.dsat_2201"/>
<keyword evidence="8" id="KW-0963">Cytoplasm</keyword>
<keyword evidence="4 8" id="KW-0418">Kinase</keyword>
<keyword evidence="5 8" id="KW-0067">ATP-binding</keyword>
<organism evidence="10 11">
    <name type="scientific">Alkalidesulfovibrio alkalitolerans DSM 16529</name>
    <dbReference type="NCBI Taxonomy" id="1121439"/>
    <lineage>
        <taxon>Bacteria</taxon>
        <taxon>Pseudomonadati</taxon>
        <taxon>Thermodesulfobacteriota</taxon>
        <taxon>Desulfovibrionia</taxon>
        <taxon>Desulfovibrionales</taxon>
        <taxon>Desulfovibrionaceae</taxon>
        <taxon>Alkalidesulfovibrio</taxon>
    </lineage>
</organism>
<dbReference type="SUPFAM" id="SSF52540">
    <property type="entry name" value="P-loop containing nucleoside triphosphate hydrolases"/>
    <property type="match status" value="1"/>
</dbReference>
<evidence type="ECO:0000256" key="3">
    <source>
        <dbReference type="ARBA" id="ARBA00022741"/>
    </source>
</evidence>
<comment type="subcellular location">
    <subcellularLocation>
        <location evidence="8">Cytoplasm</location>
    </subcellularLocation>
</comment>
<dbReference type="OrthoDB" id="9807434at2"/>
<gene>
    <name evidence="8" type="primary">cmk</name>
    <name evidence="10" type="ORF">dsat_2201</name>
</gene>
<keyword evidence="11" id="KW-1185">Reference proteome</keyword>
<dbReference type="eggNOG" id="COG0283">
    <property type="taxonomic scope" value="Bacteria"/>
</dbReference>
<keyword evidence="2 8" id="KW-0808">Transferase</keyword>
<evidence type="ECO:0000313" key="11">
    <source>
        <dbReference type="Proteomes" id="UP000014975"/>
    </source>
</evidence>
<comment type="catalytic activity">
    <reaction evidence="6 8">
        <text>dCMP + ATP = dCDP + ADP</text>
        <dbReference type="Rhea" id="RHEA:25094"/>
        <dbReference type="ChEBI" id="CHEBI:30616"/>
        <dbReference type="ChEBI" id="CHEBI:57566"/>
        <dbReference type="ChEBI" id="CHEBI:58593"/>
        <dbReference type="ChEBI" id="CHEBI:456216"/>
        <dbReference type="EC" id="2.7.4.25"/>
    </reaction>
</comment>
<evidence type="ECO:0000256" key="1">
    <source>
        <dbReference type="ARBA" id="ARBA00009427"/>
    </source>
</evidence>
<proteinExistence type="inferred from homology"/>
<dbReference type="GO" id="GO:0005737">
    <property type="term" value="C:cytoplasm"/>
    <property type="evidence" value="ECO:0007669"/>
    <property type="project" value="UniProtKB-SubCell"/>
</dbReference>
<dbReference type="InterPro" id="IPR027417">
    <property type="entry name" value="P-loop_NTPase"/>
</dbReference>
<reference evidence="10 11" key="1">
    <citation type="journal article" date="2013" name="Genome Announc.">
        <title>Draft genome sequences for three mercury-methylating, sulfate-reducing bacteria.</title>
        <authorList>
            <person name="Brown S.D."/>
            <person name="Hurt R.A.Jr."/>
            <person name="Gilmour C.C."/>
            <person name="Elias D.A."/>
        </authorList>
    </citation>
    <scope>NUCLEOTIDE SEQUENCE [LARGE SCALE GENOMIC DNA]</scope>
    <source>
        <strain evidence="10 11">DSM 16529</strain>
    </source>
</reference>
<dbReference type="EC" id="2.7.4.25" evidence="8"/>
<dbReference type="EMBL" id="ATHI01000004">
    <property type="protein sequence ID" value="EPR35500.1"/>
    <property type="molecule type" value="Genomic_DNA"/>
</dbReference>
<comment type="similarity">
    <text evidence="1 8">Belongs to the cytidylate kinase family. Type 1 subfamily.</text>
</comment>
<dbReference type="RefSeq" id="WP_020886087.1">
    <property type="nucleotide sequence ID" value="NZ_ATHI01000004.1"/>
</dbReference>